<name>A0A8J7E1B4_9CYAN</name>
<dbReference type="RefSeq" id="WP_194030670.1">
    <property type="nucleotide sequence ID" value="NZ_JADEWZ010000027.1"/>
</dbReference>
<dbReference type="AlphaFoldDB" id="A0A8J7E1B4"/>
<gene>
    <name evidence="1" type="ORF">IQ249_16915</name>
</gene>
<dbReference type="Proteomes" id="UP000654482">
    <property type="component" value="Unassembled WGS sequence"/>
</dbReference>
<proteinExistence type="predicted"/>
<dbReference type="EMBL" id="JADEWZ010000027">
    <property type="protein sequence ID" value="MBE9117581.1"/>
    <property type="molecule type" value="Genomic_DNA"/>
</dbReference>
<keyword evidence="2" id="KW-1185">Reference proteome</keyword>
<evidence type="ECO:0000313" key="2">
    <source>
        <dbReference type="Proteomes" id="UP000654482"/>
    </source>
</evidence>
<sequence>MNPQESSTNFPHNDNLLNLTGIEIGKERGELTFCPRKSLSLKPVDWLLKARAAWSPRLERLEYSNNPLECSLIFSNVTPTLNTDRAIPIPCLLTVEKFVRPNAEYPINFGKDSMVKGQKRSN</sequence>
<accession>A0A8J7E1B4</accession>
<organism evidence="1 2">
    <name type="scientific">Lusitaniella coriacea LEGE 07157</name>
    <dbReference type="NCBI Taxonomy" id="945747"/>
    <lineage>
        <taxon>Bacteria</taxon>
        <taxon>Bacillati</taxon>
        <taxon>Cyanobacteriota</taxon>
        <taxon>Cyanophyceae</taxon>
        <taxon>Spirulinales</taxon>
        <taxon>Lusitaniellaceae</taxon>
        <taxon>Lusitaniella</taxon>
    </lineage>
</organism>
<evidence type="ECO:0000313" key="1">
    <source>
        <dbReference type="EMBL" id="MBE9117581.1"/>
    </source>
</evidence>
<comment type="caution">
    <text evidence="1">The sequence shown here is derived from an EMBL/GenBank/DDBJ whole genome shotgun (WGS) entry which is preliminary data.</text>
</comment>
<reference evidence="1" key="1">
    <citation type="submission" date="2020-10" db="EMBL/GenBank/DDBJ databases">
        <authorList>
            <person name="Castelo-Branco R."/>
            <person name="Eusebio N."/>
            <person name="Adriana R."/>
            <person name="Vieira A."/>
            <person name="Brugerolle De Fraissinette N."/>
            <person name="Rezende De Castro R."/>
            <person name="Schneider M.P."/>
            <person name="Vasconcelos V."/>
            <person name="Leao P.N."/>
        </authorList>
    </citation>
    <scope>NUCLEOTIDE SEQUENCE</scope>
    <source>
        <strain evidence="1">LEGE 07157</strain>
    </source>
</reference>
<protein>
    <submittedName>
        <fullName evidence="1">Uncharacterized protein</fullName>
    </submittedName>
</protein>